<feature type="domain" description="DUF569" evidence="3">
    <location>
        <begin position="219"/>
        <end position="293"/>
    </location>
</feature>
<dbReference type="Gene3D" id="2.80.10.50">
    <property type="match status" value="1"/>
</dbReference>
<feature type="compositionally biased region" description="Pro residues" evidence="1">
    <location>
        <begin position="158"/>
        <end position="171"/>
    </location>
</feature>
<name>A0AAN7LDR8_TRANT</name>
<sequence>MEFFLKAKSVRLRSHHDKYLLADHDKESVCQDRKGTVRQAKWEVEIVPGYDHVVRLKSCYGKYLTATNVPFLLGMTGKKVQQTVPKRLDSSIEWEPQKEGLQYHLRLKTRYGNFLYGNGGLPPWRNSITHDRMHRYRHTGKDWLLWEIDMVERRPEPLALPPRQPLPPPVEAEPEPCSNEGDEEKEDSGSPSAISLTRPPISKNEHEGHGHSGSPMKAGRRVSYRVAGESGEFMEAEEVTITFRGNGLESLVETLEEETGLDDIIVCSHWGGKLYPLRLQLPPHNAPMHVVVVPPSSRVMLVNALYIAARDVEVPGTPSKN</sequence>
<dbReference type="AlphaFoldDB" id="A0AAN7LDR8"/>
<evidence type="ECO:0008006" key="6">
    <source>
        <dbReference type="Google" id="ProtNLM"/>
    </source>
</evidence>
<dbReference type="CDD" id="cd23340">
    <property type="entry name" value="beta-trefoil_FSCN_ACP-like"/>
    <property type="match status" value="1"/>
</dbReference>
<evidence type="ECO:0000256" key="1">
    <source>
        <dbReference type="SAM" id="MobiDB-lite"/>
    </source>
</evidence>
<dbReference type="InterPro" id="IPR054726">
    <property type="entry name" value="Ubiq_DUF569-assoc"/>
</dbReference>
<dbReference type="Proteomes" id="UP001346149">
    <property type="component" value="Unassembled WGS sequence"/>
</dbReference>
<evidence type="ECO:0000259" key="2">
    <source>
        <dbReference type="Pfam" id="PF04601"/>
    </source>
</evidence>
<reference evidence="4 5" key="1">
    <citation type="journal article" date="2023" name="Hortic Res">
        <title>Pangenome of water caltrop reveals structural variations and asymmetric subgenome divergence after allopolyploidization.</title>
        <authorList>
            <person name="Zhang X."/>
            <person name="Chen Y."/>
            <person name="Wang L."/>
            <person name="Yuan Y."/>
            <person name="Fang M."/>
            <person name="Shi L."/>
            <person name="Lu R."/>
            <person name="Comes H.P."/>
            <person name="Ma Y."/>
            <person name="Chen Y."/>
            <person name="Huang G."/>
            <person name="Zhou Y."/>
            <person name="Zheng Z."/>
            <person name="Qiu Y."/>
        </authorList>
    </citation>
    <scope>NUCLEOTIDE SEQUENCE [LARGE SCALE GENOMIC DNA]</scope>
    <source>
        <strain evidence="4">F231</strain>
    </source>
</reference>
<dbReference type="FunFam" id="2.80.10.50:FF:000067">
    <property type="entry name" value="BnaC05g19630D protein"/>
    <property type="match status" value="1"/>
</dbReference>
<accession>A0AAN7LDR8</accession>
<evidence type="ECO:0000313" key="4">
    <source>
        <dbReference type="EMBL" id="KAK4779061.1"/>
    </source>
</evidence>
<comment type="caution">
    <text evidence="4">The sequence shown here is derived from an EMBL/GenBank/DDBJ whole genome shotgun (WGS) entry which is preliminary data.</text>
</comment>
<dbReference type="Pfam" id="PF22932">
    <property type="entry name" value="Ubiq_DUF_assoc"/>
    <property type="match status" value="1"/>
</dbReference>
<evidence type="ECO:0000313" key="5">
    <source>
        <dbReference type="Proteomes" id="UP001346149"/>
    </source>
</evidence>
<dbReference type="Pfam" id="PF04601">
    <property type="entry name" value="DUF569"/>
    <property type="match status" value="1"/>
</dbReference>
<feature type="region of interest" description="Disordered" evidence="1">
    <location>
        <begin position="157"/>
        <end position="220"/>
    </location>
</feature>
<dbReference type="SUPFAM" id="SSF50405">
    <property type="entry name" value="Actin-crosslinking proteins"/>
    <property type="match status" value="1"/>
</dbReference>
<dbReference type="InterPro" id="IPR007679">
    <property type="entry name" value="DUF569"/>
</dbReference>
<feature type="domain" description="DUF569" evidence="2">
    <location>
        <begin position="1"/>
        <end position="146"/>
    </location>
</feature>
<gene>
    <name evidence="4" type="ORF">SAY86_006589</name>
</gene>
<dbReference type="InterPro" id="IPR008999">
    <property type="entry name" value="Actin-crosslinking"/>
</dbReference>
<keyword evidence="5" id="KW-1185">Reference proteome</keyword>
<evidence type="ECO:0000259" key="3">
    <source>
        <dbReference type="Pfam" id="PF22932"/>
    </source>
</evidence>
<dbReference type="PANTHER" id="PTHR31205">
    <property type="entry name" value="ACTIN CROSS-LINKING PROTEIN (DUF569)"/>
    <property type="match status" value="1"/>
</dbReference>
<dbReference type="EMBL" id="JAXQNO010000017">
    <property type="protein sequence ID" value="KAK4779061.1"/>
    <property type="molecule type" value="Genomic_DNA"/>
</dbReference>
<organism evidence="4 5">
    <name type="scientific">Trapa natans</name>
    <name type="common">Water chestnut</name>
    <dbReference type="NCBI Taxonomy" id="22666"/>
    <lineage>
        <taxon>Eukaryota</taxon>
        <taxon>Viridiplantae</taxon>
        <taxon>Streptophyta</taxon>
        <taxon>Embryophyta</taxon>
        <taxon>Tracheophyta</taxon>
        <taxon>Spermatophyta</taxon>
        <taxon>Magnoliopsida</taxon>
        <taxon>eudicotyledons</taxon>
        <taxon>Gunneridae</taxon>
        <taxon>Pentapetalae</taxon>
        <taxon>rosids</taxon>
        <taxon>malvids</taxon>
        <taxon>Myrtales</taxon>
        <taxon>Lythraceae</taxon>
        <taxon>Trapa</taxon>
    </lineage>
</organism>
<proteinExistence type="predicted"/>
<dbReference type="PANTHER" id="PTHR31205:SF77">
    <property type="entry name" value="CROSS-LINKING PROTEIN, PUTATIVE (DUF569)-RELATED"/>
    <property type="match status" value="1"/>
</dbReference>
<protein>
    <recommendedName>
        <fullName evidence="6">DUF569 domain-containing protein</fullName>
    </recommendedName>
</protein>